<proteinExistence type="predicted"/>
<sequence>MRVFKESDRDTAERLDSFIERMAPTAELVQLRFEQQLKHTQRKGQAKA</sequence>
<dbReference type="EMBL" id="UGGP01000001">
    <property type="protein sequence ID" value="STO07001.1"/>
    <property type="molecule type" value="Genomic_DNA"/>
</dbReference>
<evidence type="ECO:0000313" key="1">
    <source>
        <dbReference type="EMBL" id="STO07001.1"/>
    </source>
</evidence>
<gene>
    <name evidence="1" type="ORF">NCTC13163_00344</name>
</gene>
<dbReference type="AlphaFoldDB" id="A0A377FQ89"/>
<reference evidence="1 2" key="1">
    <citation type="submission" date="2018-06" db="EMBL/GenBank/DDBJ databases">
        <authorList>
            <consortium name="Pathogen Informatics"/>
            <person name="Doyle S."/>
        </authorList>
    </citation>
    <scope>NUCLEOTIDE SEQUENCE [LARGE SCALE GENOMIC DNA]</scope>
    <source>
        <strain evidence="1 2">NCTC13163</strain>
    </source>
</reference>
<organism evidence="1 2">
    <name type="scientific">Exiguobacterium aurantiacum</name>
    <dbReference type="NCBI Taxonomy" id="33987"/>
    <lineage>
        <taxon>Bacteria</taxon>
        <taxon>Bacillati</taxon>
        <taxon>Bacillota</taxon>
        <taxon>Bacilli</taxon>
        <taxon>Bacillales</taxon>
        <taxon>Bacillales Family XII. Incertae Sedis</taxon>
        <taxon>Exiguobacterium</taxon>
    </lineage>
</organism>
<accession>A0A377FQ89</accession>
<dbReference type="Proteomes" id="UP000254060">
    <property type="component" value="Unassembled WGS sequence"/>
</dbReference>
<name>A0A377FQ89_9BACL</name>
<protein>
    <submittedName>
        <fullName evidence="1">Uncharacterized protein</fullName>
    </submittedName>
</protein>
<evidence type="ECO:0000313" key="2">
    <source>
        <dbReference type="Proteomes" id="UP000254060"/>
    </source>
</evidence>